<dbReference type="Proteomes" id="UP000324091">
    <property type="component" value="Chromosome 20"/>
</dbReference>
<feature type="region of interest" description="Disordered" evidence="1">
    <location>
        <begin position="80"/>
        <end position="134"/>
    </location>
</feature>
<protein>
    <submittedName>
        <fullName evidence="2">Uncharacterized protein</fullName>
    </submittedName>
</protein>
<keyword evidence="3" id="KW-1185">Reference proteome</keyword>
<dbReference type="AlphaFoldDB" id="A0A5C6NIQ1"/>
<gene>
    <name evidence="2" type="ORF">D4764_20G0008170</name>
</gene>
<accession>A0A5C6NIQ1</accession>
<sequence>MGCCFSGESTTDECSESVCLPDSQSYGGQSKVTVELKQSTAAVTQHASLDEEVTGDSSKKETEVFGNPDIVSNLNTVKTHEKKPDQHTIVNPEPSVTRGVRPSLESHPCVALPRLSTGENNTPDGSKLSKPVQSTLVGPPSVAVMVNEASGDQKRPTVDPKSQCDDKDEEEKLVHYQHLLLNQTLVYYQHFLLDQTLVHYQHFLLDQTLVHYQHLLLDQTLVHYQHLLLDQTLVHYQHLLLNQTLVHYQHLLLNQTLVHYQHLLLNQTLVHYQHFLWTRHWFTTNTFS</sequence>
<feature type="compositionally biased region" description="Basic and acidic residues" evidence="1">
    <location>
        <begin position="151"/>
        <end position="167"/>
    </location>
</feature>
<comment type="caution">
    <text evidence="2">The sequence shown here is derived from an EMBL/GenBank/DDBJ whole genome shotgun (WGS) entry which is preliminary data.</text>
</comment>
<name>A0A5C6NIQ1_9TELE</name>
<evidence type="ECO:0000313" key="2">
    <source>
        <dbReference type="EMBL" id="TWW66785.1"/>
    </source>
</evidence>
<proteinExistence type="predicted"/>
<evidence type="ECO:0000313" key="3">
    <source>
        <dbReference type="Proteomes" id="UP000324091"/>
    </source>
</evidence>
<reference evidence="2 3" key="1">
    <citation type="submission" date="2019-04" db="EMBL/GenBank/DDBJ databases">
        <title>Chromosome genome assembly for Takifugu flavidus.</title>
        <authorList>
            <person name="Xiao S."/>
        </authorList>
    </citation>
    <scope>NUCLEOTIDE SEQUENCE [LARGE SCALE GENOMIC DNA]</scope>
    <source>
        <strain evidence="2">HTHZ2018</strain>
        <tissue evidence="2">Muscle</tissue>
    </source>
</reference>
<dbReference type="EMBL" id="RHFK02000013">
    <property type="protein sequence ID" value="TWW66785.1"/>
    <property type="molecule type" value="Genomic_DNA"/>
</dbReference>
<evidence type="ECO:0000256" key="1">
    <source>
        <dbReference type="SAM" id="MobiDB-lite"/>
    </source>
</evidence>
<feature type="region of interest" description="Disordered" evidence="1">
    <location>
        <begin position="148"/>
        <end position="167"/>
    </location>
</feature>
<organism evidence="2 3">
    <name type="scientific">Takifugu flavidus</name>
    <name type="common">sansaifugu</name>
    <dbReference type="NCBI Taxonomy" id="433684"/>
    <lineage>
        <taxon>Eukaryota</taxon>
        <taxon>Metazoa</taxon>
        <taxon>Chordata</taxon>
        <taxon>Craniata</taxon>
        <taxon>Vertebrata</taxon>
        <taxon>Euteleostomi</taxon>
        <taxon>Actinopterygii</taxon>
        <taxon>Neopterygii</taxon>
        <taxon>Teleostei</taxon>
        <taxon>Neoteleostei</taxon>
        <taxon>Acanthomorphata</taxon>
        <taxon>Eupercaria</taxon>
        <taxon>Tetraodontiformes</taxon>
        <taxon>Tetradontoidea</taxon>
        <taxon>Tetraodontidae</taxon>
        <taxon>Takifugu</taxon>
    </lineage>
</organism>